<keyword evidence="9 10" id="KW-0807">Transducer</keyword>
<accession>A0ABM5KQI3</accession>
<dbReference type="Pfam" id="PF02949">
    <property type="entry name" value="7tm_6"/>
    <property type="match status" value="1"/>
</dbReference>
<dbReference type="GeneID" id="114334933"/>
<feature type="transmembrane region" description="Helical" evidence="10">
    <location>
        <begin position="332"/>
        <end position="352"/>
    </location>
</feature>
<keyword evidence="6 10" id="KW-1133">Transmembrane helix</keyword>
<dbReference type="PANTHER" id="PTHR21137:SF35">
    <property type="entry name" value="ODORANT RECEPTOR 19A-RELATED"/>
    <property type="match status" value="1"/>
</dbReference>
<dbReference type="Proteomes" id="UP001652700">
    <property type="component" value="Unplaced"/>
</dbReference>
<dbReference type="InterPro" id="IPR004117">
    <property type="entry name" value="7tm6_olfct_rcpt"/>
</dbReference>
<evidence type="ECO:0000313" key="11">
    <source>
        <dbReference type="EnsemblMetazoa" id="XP_050512444.1"/>
    </source>
</evidence>
<keyword evidence="3 10" id="KW-0716">Sensory transduction</keyword>
<evidence type="ECO:0000256" key="1">
    <source>
        <dbReference type="ARBA" id="ARBA00004651"/>
    </source>
</evidence>
<evidence type="ECO:0000256" key="9">
    <source>
        <dbReference type="ARBA" id="ARBA00023224"/>
    </source>
</evidence>
<sequence length="425" mass="49435">MEKLDTPKRFGYPENFFHTNEIITKISGMWIPTREHRFLFRVFYIIYLFFLYGSGLFFLICECLIFNETITTINKLVSHIGMLFTHLVGILKFCILVFGRQKLKRIMDTLQDVQYYYEPTKDFSPGQFLSDEKITSSRFSILVFVMYSFVGVSAHISSELIINSEIKGQTFEGTNRTCQDFMPYYFYIPFSTFFKWQCEFAFIFMDVGLCIFAWLIACHDGVFVSLLNCLKSQLLIVCHVFRTLRERSLKNAMLAKDYKPMYDTECPALEKEMYQQLSYSTEHLKILLRVRDEIEAIFTFVTLSQTLASLLIFASCLYIASSVPMTSPEFFAQMEYFSCVLVQLSLICWFGNEITSASALIKLALYECDWLSSSTRFKNSMILTMIRMQRPVYVSIGKFSPLTLTTLVAVCRGSFSYFALFKSVQ</sequence>
<comment type="similarity">
    <text evidence="10">Belongs to the insect chemoreceptor superfamily. Heteromeric odorant receptor channel (TC 1.A.69) family.</text>
</comment>
<evidence type="ECO:0000256" key="4">
    <source>
        <dbReference type="ARBA" id="ARBA00022692"/>
    </source>
</evidence>
<keyword evidence="2" id="KW-1003">Cell membrane</keyword>
<protein>
    <recommendedName>
        <fullName evidence="10">Odorant receptor</fullName>
    </recommendedName>
</protein>
<keyword evidence="7 10" id="KW-0472">Membrane</keyword>
<evidence type="ECO:0000256" key="8">
    <source>
        <dbReference type="ARBA" id="ARBA00023170"/>
    </source>
</evidence>
<evidence type="ECO:0000256" key="10">
    <source>
        <dbReference type="RuleBase" id="RU351113"/>
    </source>
</evidence>
<evidence type="ECO:0000256" key="5">
    <source>
        <dbReference type="ARBA" id="ARBA00022725"/>
    </source>
</evidence>
<dbReference type="PANTHER" id="PTHR21137">
    <property type="entry name" value="ODORANT RECEPTOR"/>
    <property type="match status" value="1"/>
</dbReference>
<evidence type="ECO:0000256" key="2">
    <source>
        <dbReference type="ARBA" id="ARBA00022475"/>
    </source>
</evidence>
<feature type="transmembrane region" description="Helical" evidence="10">
    <location>
        <begin position="80"/>
        <end position="99"/>
    </location>
</feature>
<keyword evidence="5 10" id="KW-0552">Olfaction</keyword>
<dbReference type="RefSeq" id="XP_050512444.1">
    <property type="nucleotide sequence ID" value="XM_050656487.1"/>
</dbReference>
<evidence type="ECO:0000256" key="3">
    <source>
        <dbReference type="ARBA" id="ARBA00022606"/>
    </source>
</evidence>
<feature type="transmembrane region" description="Helical" evidence="10">
    <location>
        <begin position="200"/>
        <end position="217"/>
    </location>
</feature>
<proteinExistence type="inferred from homology"/>
<keyword evidence="8 10" id="KW-0675">Receptor</keyword>
<keyword evidence="12" id="KW-1185">Reference proteome</keyword>
<dbReference type="EnsemblMetazoa" id="XM_050656487.1">
    <property type="protein sequence ID" value="XP_050512444.1"/>
    <property type="gene ID" value="LOC114334933"/>
</dbReference>
<name>A0ABM5KQI3_DIAVI</name>
<comment type="subcellular location">
    <subcellularLocation>
        <location evidence="1 10">Cell membrane</location>
        <topology evidence="1 10">Multi-pass membrane protein</topology>
    </subcellularLocation>
</comment>
<feature type="transmembrane region" description="Helical" evidence="10">
    <location>
        <begin position="296"/>
        <end position="320"/>
    </location>
</feature>
<keyword evidence="4 10" id="KW-0812">Transmembrane</keyword>
<comment type="caution">
    <text evidence="10">Lacks conserved residue(s) required for the propagation of feature annotation.</text>
</comment>
<evidence type="ECO:0000313" key="12">
    <source>
        <dbReference type="Proteomes" id="UP001652700"/>
    </source>
</evidence>
<organism evidence="11 12">
    <name type="scientific">Diabrotica virgifera virgifera</name>
    <name type="common">western corn rootworm</name>
    <dbReference type="NCBI Taxonomy" id="50390"/>
    <lineage>
        <taxon>Eukaryota</taxon>
        <taxon>Metazoa</taxon>
        <taxon>Ecdysozoa</taxon>
        <taxon>Arthropoda</taxon>
        <taxon>Hexapoda</taxon>
        <taxon>Insecta</taxon>
        <taxon>Pterygota</taxon>
        <taxon>Neoptera</taxon>
        <taxon>Endopterygota</taxon>
        <taxon>Coleoptera</taxon>
        <taxon>Polyphaga</taxon>
        <taxon>Cucujiformia</taxon>
        <taxon>Chrysomeloidea</taxon>
        <taxon>Chrysomelidae</taxon>
        <taxon>Galerucinae</taxon>
        <taxon>Diabroticina</taxon>
        <taxon>Diabroticites</taxon>
        <taxon>Diabrotica</taxon>
    </lineage>
</organism>
<feature type="transmembrane region" description="Helical" evidence="10">
    <location>
        <begin position="38"/>
        <end position="60"/>
    </location>
</feature>
<evidence type="ECO:0000256" key="7">
    <source>
        <dbReference type="ARBA" id="ARBA00023136"/>
    </source>
</evidence>
<evidence type="ECO:0000256" key="6">
    <source>
        <dbReference type="ARBA" id="ARBA00022989"/>
    </source>
</evidence>
<reference evidence="11" key="1">
    <citation type="submission" date="2025-05" db="UniProtKB">
        <authorList>
            <consortium name="EnsemblMetazoa"/>
        </authorList>
    </citation>
    <scope>IDENTIFICATION</scope>
</reference>